<comment type="cofactor">
    <cofactor evidence="1">
        <name>FAD</name>
        <dbReference type="ChEBI" id="CHEBI:57692"/>
    </cofactor>
</comment>
<dbReference type="GO" id="GO:0071949">
    <property type="term" value="F:FAD binding"/>
    <property type="evidence" value="ECO:0007669"/>
    <property type="project" value="InterPro"/>
</dbReference>
<reference evidence="5" key="1">
    <citation type="journal article" date="2014" name="Int. J. Syst. Evol. Microbiol.">
        <title>Complete genome sequence of Corynebacterium casei LMG S-19264T (=DSM 44701T), isolated from a smear-ripened cheese.</title>
        <authorList>
            <consortium name="US DOE Joint Genome Institute (JGI-PGF)"/>
            <person name="Walter F."/>
            <person name="Albersmeier A."/>
            <person name="Kalinowski J."/>
            <person name="Ruckert C."/>
        </authorList>
    </citation>
    <scope>NUCLEOTIDE SEQUENCE</scope>
    <source>
        <strain evidence="5">CGMCC 4.7110</strain>
    </source>
</reference>
<sequence>MSGPVIIAGGGPAGLMLAHELRLWGVETVVLDRLAQPSERVPGQALNVSAAELLQMRGLLAELLPFSKPVQGTHYSLIWLDDAALGGRHQPALLLGQQHVERRLERAVRERGAVLRRGHELLGFTQDGSGVDVRVRGPEGEYVVRGSHLVGADGESSRVRELAGIAFTGAGSSSCGLVADVAVPLGELPEVHRGSKVSPGGGIYSAVPTDTGVTRIVTAEFDTELPGARGRADAAELRAAVERINKAAFPDVPVRWVERYGGPTRIAERYRAGRVFLVGDAAHTFYPLAGLRLNLCFQDALNLGWKLAAQLAGWAPEGLLETYEAERRPQGVRAGAATDAQLALIHPARRVGPVRELVTELLRFPEVNRYLLELSTGLDVSYAPQGAPALVGRRLPHVPLEGAGGATCVPALLSGGRGLFLDLGGAGAAVAPAVAGRAERLTAVAVKPSGQIPAEAVLLRPDGHVAWAGSAAADAGGLAAAVSAWFGPVRA</sequence>
<evidence type="ECO:0000259" key="4">
    <source>
        <dbReference type="Pfam" id="PF01494"/>
    </source>
</evidence>
<evidence type="ECO:0000256" key="2">
    <source>
        <dbReference type="ARBA" id="ARBA00022630"/>
    </source>
</evidence>
<dbReference type="PRINTS" id="PR00420">
    <property type="entry name" value="RNGMNOXGNASE"/>
</dbReference>
<proteinExistence type="predicted"/>
<evidence type="ECO:0000256" key="3">
    <source>
        <dbReference type="ARBA" id="ARBA00022827"/>
    </source>
</evidence>
<dbReference type="InterPro" id="IPR036188">
    <property type="entry name" value="FAD/NAD-bd_sf"/>
</dbReference>
<keyword evidence="3" id="KW-0274">FAD</keyword>
<dbReference type="InterPro" id="IPR002938">
    <property type="entry name" value="FAD-bd"/>
</dbReference>
<dbReference type="Pfam" id="PF21274">
    <property type="entry name" value="Rng_hyd_C"/>
    <property type="match status" value="1"/>
</dbReference>
<organism evidence="5 6">
    <name type="scientific">Streptomyces fuscichromogenes</name>
    <dbReference type="NCBI Taxonomy" id="1324013"/>
    <lineage>
        <taxon>Bacteria</taxon>
        <taxon>Bacillati</taxon>
        <taxon>Actinomycetota</taxon>
        <taxon>Actinomycetes</taxon>
        <taxon>Kitasatosporales</taxon>
        <taxon>Streptomycetaceae</taxon>
        <taxon>Streptomyces</taxon>
    </lineage>
</organism>
<feature type="domain" description="FAD-binding" evidence="4">
    <location>
        <begin position="4"/>
        <end position="331"/>
    </location>
</feature>
<dbReference type="Gene3D" id="3.40.30.120">
    <property type="match status" value="1"/>
</dbReference>
<dbReference type="SUPFAM" id="SSF51905">
    <property type="entry name" value="FAD/NAD(P)-binding domain"/>
    <property type="match status" value="1"/>
</dbReference>
<accession>A0A917XQH3</accession>
<dbReference type="Pfam" id="PF01494">
    <property type="entry name" value="FAD_binding_3"/>
    <property type="match status" value="1"/>
</dbReference>
<keyword evidence="2" id="KW-0285">Flavoprotein</keyword>
<dbReference type="Gene3D" id="3.50.50.60">
    <property type="entry name" value="FAD/NAD(P)-binding domain"/>
    <property type="match status" value="1"/>
</dbReference>
<evidence type="ECO:0000313" key="5">
    <source>
        <dbReference type="EMBL" id="GGN46537.1"/>
    </source>
</evidence>
<dbReference type="GO" id="GO:0016709">
    <property type="term" value="F:oxidoreductase activity, acting on paired donors, with incorporation or reduction of molecular oxygen, NAD(P)H as one donor, and incorporation of one atom of oxygen"/>
    <property type="evidence" value="ECO:0007669"/>
    <property type="project" value="UniProtKB-ARBA"/>
</dbReference>
<dbReference type="PANTHER" id="PTHR43004:SF19">
    <property type="entry name" value="BINDING MONOOXYGENASE, PUTATIVE (JCVI)-RELATED"/>
    <property type="match status" value="1"/>
</dbReference>
<name>A0A917XQH3_9ACTN</name>
<dbReference type="Gene3D" id="3.30.70.2450">
    <property type="match status" value="1"/>
</dbReference>
<dbReference type="InterPro" id="IPR050641">
    <property type="entry name" value="RIFMO-like"/>
</dbReference>
<dbReference type="PANTHER" id="PTHR43004">
    <property type="entry name" value="TRK SYSTEM POTASSIUM UPTAKE PROTEIN"/>
    <property type="match status" value="1"/>
</dbReference>
<gene>
    <name evidence="5" type="ORF">GCM10011578_099530</name>
</gene>
<keyword evidence="6" id="KW-1185">Reference proteome</keyword>
<protein>
    <recommendedName>
        <fullName evidence="4">FAD-binding domain-containing protein</fullName>
    </recommendedName>
</protein>
<dbReference type="EMBL" id="BMML01000055">
    <property type="protein sequence ID" value="GGN46537.1"/>
    <property type="molecule type" value="Genomic_DNA"/>
</dbReference>
<dbReference type="RefSeq" id="WP_189269622.1">
    <property type="nucleotide sequence ID" value="NZ_BMML01000055.1"/>
</dbReference>
<comment type="caution">
    <text evidence="5">The sequence shown here is derived from an EMBL/GenBank/DDBJ whole genome shotgun (WGS) entry which is preliminary data.</text>
</comment>
<dbReference type="Proteomes" id="UP000653411">
    <property type="component" value="Unassembled WGS sequence"/>
</dbReference>
<evidence type="ECO:0000313" key="6">
    <source>
        <dbReference type="Proteomes" id="UP000653411"/>
    </source>
</evidence>
<reference evidence="5" key="2">
    <citation type="submission" date="2020-09" db="EMBL/GenBank/DDBJ databases">
        <authorList>
            <person name="Sun Q."/>
            <person name="Zhou Y."/>
        </authorList>
    </citation>
    <scope>NUCLEOTIDE SEQUENCE</scope>
    <source>
        <strain evidence="5">CGMCC 4.7110</strain>
    </source>
</reference>
<dbReference type="AlphaFoldDB" id="A0A917XQH3"/>
<evidence type="ECO:0000256" key="1">
    <source>
        <dbReference type="ARBA" id="ARBA00001974"/>
    </source>
</evidence>